<gene>
    <name evidence="2" type="primary">DNAH14</name>
    <name evidence="2" type="ORF">FQA23_0010600</name>
</gene>
<proteinExistence type="predicted"/>
<feature type="non-terminal residue" evidence="2">
    <location>
        <position position="337"/>
    </location>
</feature>
<name>A0A8J4LIN8_APTPA</name>
<evidence type="ECO:0000313" key="3">
    <source>
        <dbReference type="Proteomes" id="UP000751161"/>
    </source>
</evidence>
<keyword evidence="3" id="KW-1185">Reference proteome</keyword>
<dbReference type="Proteomes" id="UP000751161">
    <property type="component" value="Unassembled WGS sequence"/>
</dbReference>
<accession>A0A8J4LIN8</accession>
<comment type="caution">
    <text evidence="2">The sequence shown here is derived from an EMBL/GenBank/DDBJ whole genome shotgun (WGS) entry which is preliminary data.</text>
</comment>
<dbReference type="EMBL" id="VULM01006358">
    <property type="protein sequence ID" value="KAF1663874.1"/>
    <property type="molecule type" value="Genomic_DNA"/>
</dbReference>
<dbReference type="AlphaFoldDB" id="A0A8J4LIN8"/>
<feature type="non-terminal residue" evidence="2">
    <location>
        <position position="1"/>
    </location>
</feature>
<organism evidence="2 3">
    <name type="scientific">Aptenodytes patagonicus</name>
    <name type="common">King penguin</name>
    <dbReference type="NCBI Taxonomy" id="9234"/>
    <lineage>
        <taxon>Eukaryota</taxon>
        <taxon>Metazoa</taxon>
        <taxon>Chordata</taxon>
        <taxon>Craniata</taxon>
        <taxon>Vertebrata</taxon>
        <taxon>Euteleostomi</taxon>
        <taxon>Archelosauria</taxon>
        <taxon>Archosauria</taxon>
        <taxon>Dinosauria</taxon>
        <taxon>Saurischia</taxon>
        <taxon>Theropoda</taxon>
        <taxon>Coelurosauria</taxon>
        <taxon>Aves</taxon>
        <taxon>Neognathae</taxon>
        <taxon>Neoaves</taxon>
        <taxon>Aequornithes</taxon>
        <taxon>Sphenisciformes</taxon>
        <taxon>Spheniscidae</taxon>
        <taxon>Aptenodytes</taxon>
    </lineage>
</organism>
<evidence type="ECO:0000313" key="2">
    <source>
        <dbReference type="EMBL" id="KAF1663874.1"/>
    </source>
</evidence>
<reference evidence="2" key="1">
    <citation type="journal article" date="2019" name="Gigascience">
        <title>High-coverage genomes to elucidate the evolution of penguins.</title>
        <authorList>
            <person name="Pan H."/>
            <person name="Cole T.L."/>
            <person name="Bi X."/>
            <person name="Fang M."/>
            <person name="Zhou C."/>
            <person name="Yang Z."/>
            <person name="Ksepka D.T."/>
            <person name="Hart T."/>
            <person name="Bouzat J.L."/>
            <person name="Argilla L.S."/>
            <person name="Bertelsen M.F."/>
            <person name="Boersma P.D."/>
            <person name="Bost C.A."/>
            <person name="Cherel Y."/>
            <person name="Dann P."/>
            <person name="Fiddaman S.R."/>
            <person name="Howard P."/>
            <person name="Labuschagne K."/>
            <person name="Mattern T."/>
            <person name="Miller G."/>
            <person name="Parker P."/>
            <person name="Phillips R.A."/>
            <person name="Quillfeldt P."/>
            <person name="Ryan P.G."/>
            <person name="Taylor H."/>
            <person name="Thompson D.R."/>
            <person name="Young M.J."/>
            <person name="Ellegaard M.R."/>
            <person name="Gilbert M.T.P."/>
            <person name="Sinding M.S."/>
            <person name="Pacheco G."/>
            <person name="Shepherd L.D."/>
            <person name="Tennyson A.J.D."/>
            <person name="Grosser S."/>
            <person name="Kay E."/>
            <person name="Nupen L.J."/>
            <person name="Ellenberg U."/>
            <person name="Houston D.M."/>
            <person name="Reeve A.H."/>
            <person name="Johnson K."/>
            <person name="Masello J.F."/>
            <person name="Stracke T."/>
            <person name="McKinlay B."/>
            <person name="Borboroglu P.G."/>
            <person name="Zhang D.X."/>
            <person name="Zhang G."/>
        </authorList>
    </citation>
    <scope>NUCLEOTIDE SEQUENCE</scope>
    <source>
        <strain evidence="2">KP FORT 001</strain>
    </source>
</reference>
<protein>
    <submittedName>
        <fullName evidence="2">Dynein heavy chain 14, axonemal</fullName>
    </submittedName>
</protein>
<sequence>DEEHLLQMDERNKMLKEKLVSRLRFEPERTEVLLMVKGRYSVCEPADGSEKDNSELSSSVEKKYAILRTAVYRASTERKHKAAIKEEGVILFHFRLPRMHKEGREESVCQPASMSEHETTKLKRSIAKPVSVVSKNGNLKKTLPTASACEGVQHDNIGRTEMQTAVLEPSCRKKTCEQPKGERSSKKPLREKVYSYDRTEPVDDDVIMHILRLRGKLGWQTKLPSCEWLAREADVARLQKFTLEKPLLLKDSGEYIYCLQRNRNNLKAPYNPYDLQAVSTNTAMQNKEYWTVTASFVSEISAGRKLGETEITPVPQWLHERQLYYRLLNLNFFSNFR</sequence>
<feature type="region of interest" description="Disordered" evidence="1">
    <location>
        <begin position="103"/>
        <end position="123"/>
    </location>
</feature>
<evidence type="ECO:0000256" key="1">
    <source>
        <dbReference type="SAM" id="MobiDB-lite"/>
    </source>
</evidence>